<accession>A0A382U3H0</accession>
<gene>
    <name evidence="1" type="ORF">METZ01_LOCUS381371</name>
</gene>
<sequence>MLLRRDRVPEEKTIQSRLNTEYGKIFYTLDVVQI</sequence>
<organism evidence="1">
    <name type="scientific">marine metagenome</name>
    <dbReference type="NCBI Taxonomy" id="408172"/>
    <lineage>
        <taxon>unclassified sequences</taxon>
        <taxon>metagenomes</taxon>
        <taxon>ecological metagenomes</taxon>
    </lineage>
</organism>
<dbReference type="EMBL" id="UINC01141023">
    <property type="protein sequence ID" value="SVD28517.1"/>
    <property type="molecule type" value="Genomic_DNA"/>
</dbReference>
<proteinExistence type="predicted"/>
<name>A0A382U3H0_9ZZZZ</name>
<evidence type="ECO:0000313" key="1">
    <source>
        <dbReference type="EMBL" id="SVD28517.1"/>
    </source>
</evidence>
<feature type="non-terminal residue" evidence="1">
    <location>
        <position position="34"/>
    </location>
</feature>
<dbReference type="AlphaFoldDB" id="A0A382U3H0"/>
<reference evidence="1" key="1">
    <citation type="submission" date="2018-05" db="EMBL/GenBank/DDBJ databases">
        <authorList>
            <person name="Lanie J.A."/>
            <person name="Ng W.-L."/>
            <person name="Kazmierczak K.M."/>
            <person name="Andrzejewski T.M."/>
            <person name="Davidsen T.M."/>
            <person name="Wayne K.J."/>
            <person name="Tettelin H."/>
            <person name="Glass J.I."/>
            <person name="Rusch D."/>
            <person name="Podicherti R."/>
            <person name="Tsui H.-C.T."/>
            <person name="Winkler M.E."/>
        </authorList>
    </citation>
    <scope>NUCLEOTIDE SEQUENCE</scope>
</reference>
<protein>
    <submittedName>
        <fullName evidence="1">Uncharacterized protein</fullName>
    </submittedName>
</protein>